<proteinExistence type="predicted"/>
<dbReference type="EMBL" id="BLKG01000049">
    <property type="protein sequence ID" value="GFF87303.1"/>
    <property type="molecule type" value="Genomic_DNA"/>
</dbReference>
<evidence type="ECO:0000313" key="2">
    <source>
        <dbReference type="Proteomes" id="UP000465266"/>
    </source>
</evidence>
<accession>A0ABQ1ASK4</accession>
<evidence type="ECO:0000313" key="1">
    <source>
        <dbReference type="EMBL" id="GFF87303.1"/>
    </source>
</evidence>
<name>A0ABQ1ASK4_9EURO</name>
<sequence>MTSSGDALAVGIYEGKDVWLASWYKKKGDANVRVSFVDRATHKYRHVMLVEPSAADNSSNTLYVVDTSHGLRVFNVGNIWKVERDDGIGKMAGGGYSAANYEYVLPRTRVYNLTGVQLGSKFGIPRPMTLYLLSDRLDGSNGILGILCNILRMQGGFSRNDTFYLGGSSGQNNGDDLFTWTPGEAAI</sequence>
<organism evidence="1 2">
    <name type="scientific">Aspergillus udagawae</name>
    <dbReference type="NCBI Taxonomy" id="91492"/>
    <lineage>
        <taxon>Eukaryota</taxon>
        <taxon>Fungi</taxon>
        <taxon>Dikarya</taxon>
        <taxon>Ascomycota</taxon>
        <taxon>Pezizomycotina</taxon>
        <taxon>Eurotiomycetes</taxon>
        <taxon>Eurotiomycetidae</taxon>
        <taxon>Eurotiales</taxon>
        <taxon>Aspergillaceae</taxon>
        <taxon>Aspergillus</taxon>
        <taxon>Aspergillus subgen. Fumigati</taxon>
    </lineage>
</organism>
<keyword evidence="2" id="KW-1185">Reference proteome</keyword>
<gene>
    <name evidence="1" type="ORF">IFM53868_05103</name>
</gene>
<reference evidence="1 2" key="1">
    <citation type="submission" date="2020-01" db="EMBL/GenBank/DDBJ databases">
        <title>Draft genome sequence of Aspergillus udagawae IFM 53868.</title>
        <authorList>
            <person name="Takahashi H."/>
            <person name="Yaguchi T."/>
        </authorList>
    </citation>
    <scope>NUCLEOTIDE SEQUENCE [LARGE SCALE GENOMIC DNA]</scope>
    <source>
        <strain evidence="1 2">IFM 53868</strain>
    </source>
</reference>
<dbReference type="Proteomes" id="UP000465266">
    <property type="component" value="Unassembled WGS sequence"/>
</dbReference>
<comment type="caution">
    <text evidence="1">The sequence shown here is derived from an EMBL/GenBank/DDBJ whole genome shotgun (WGS) entry which is preliminary data.</text>
</comment>
<protein>
    <submittedName>
        <fullName evidence="1">Uncharacterized protein</fullName>
    </submittedName>
</protein>